<dbReference type="InterPro" id="IPR058594">
    <property type="entry name" value="PB1-like_dom_pln"/>
</dbReference>
<dbReference type="EMBL" id="PSQE01000006">
    <property type="protein sequence ID" value="RHN52534.1"/>
    <property type="molecule type" value="Genomic_DNA"/>
</dbReference>
<feature type="region of interest" description="Disordered" evidence="1">
    <location>
        <begin position="232"/>
        <end position="298"/>
    </location>
</feature>
<dbReference type="Gramene" id="rna37223">
    <property type="protein sequence ID" value="RHN52534.1"/>
    <property type="gene ID" value="gene37223"/>
</dbReference>
<protein>
    <submittedName>
        <fullName evidence="3">Putative transcription factor interactor and regulator CCHC(Zn) family</fullName>
    </submittedName>
</protein>
<evidence type="ECO:0000313" key="3">
    <source>
        <dbReference type="EMBL" id="RHN52534.1"/>
    </source>
</evidence>
<evidence type="ECO:0000256" key="1">
    <source>
        <dbReference type="SAM" id="MobiDB-lite"/>
    </source>
</evidence>
<accession>A0A396HKX2</accession>
<dbReference type="Proteomes" id="UP000265566">
    <property type="component" value="Chromosome 6"/>
</dbReference>
<sequence length="298" mass="32766">MCRMEEHITLILHHGGDLVRNENRRLQYVGGEFCVWEKIYVDELCLWDIEKMVKHCKSYFKVSKLGYMKPYEGVANDLNICLTPLTTDQHILDILDGNEEPVCGSQMKKTYNDTQCGRCGLLGHNARSCMMQGVSRRPKENPGNVDAVDENAGNVDVVDENAGNVDAVDENAGNTPNEVLENAPNFVPGNAPNEVPENVVPTIDPNEVPANVVPENAPYFVQHNVVAHAGQSLAPRRYGLRGPVPSANRPKNTPTRGPAPAHPTPAGMIRVPYPTYGPPGSTQPQFMEFIPTPGFSKK</sequence>
<name>A0A396HKX2_MEDTR</name>
<evidence type="ECO:0000313" key="4">
    <source>
        <dbReference type="Proteomes" id="UP000265566"/>
    </source>
</evidence>
<proteinExistence type="predicted"/>
<dbReference type="Pfam" id="PF26130">
    <property type="entry name" value="PB1-like"/>
    <property type="match status" value="1"/>
</dbReference>
<dbReference type="AlphaFoldDB" id="A0A396HKX2"/>
<organism evidence="3 4">
    <name type="scientific">Medicago truncatula</name>
    <name type="common">Barrel medic</name>
    <name type="synonym">Medicago tribuloides</name>
    <dbReference type="NCBI Taxonomy" id="3880"/>
    <lineage>
        <taxon>Eukaryota</taxon>
        <taxon>Viridiplantae</taxon>
        <taxon>Streptophyta</taxon>
        <taxon>Embryophyta</taxon>
        <taxon>Tracheophyta</taxon>
        <taxon>Spermatophyta</taxon>
        <taxon>Magnoliopsida</taxon>
        <taxon>eudicotyledons</taxon>
        <taxon>Gunneridae</taxon>
        <taxon>Pentapetalae</taxon>
        <taxon>rosids</taxon>
        <taxon>fabids</taxon>
        <taxon>Fabales</taxon>
        <taxon>Fabaceae</taxon>
        <taxon>Papilionoideae</taxon>
        <taxon>50 kb inversion clade</taxon>
        <taxon>NPAAA clade</taxon>
        <taxon>Hologalegina</taxon>
        <taxon>IRL clade</taxon>
        <taxon>Trifolieae</taxon>
        <taxon>Medicago</taxon>
    </lineage>
</organism>
<gene>
    <name evidence="3" type="ORF">MtrunA17_Chr6g0481591</name>
</gene>
<comment type="caution">
    <text evidence="3">The sequence shown here is derived from an EMBL/GenBank/DDBJ whole genome shotgun (WGS) entry which is preliminary data.</text>
</comment>
<evidence type="ECO:0000259" key="2">
    <source>
        <dbReference type="Pfam" id="PF26130"/>
    </source>
</evidence>
<feature type="domain" description="PB1-like" evidence="2">
    <location>
        <begin position="4"/>
        <end position="95"/>
    </location>
</feature>
<reference evidence="4" key="1">
    <citation type="journal article" date="2018" name="Nat. Plants">
        <title>Whole-genome landscape of Medicago truncatula symbiotic genes.</title>
        <authorList>
            <person name="Pecrix Y."/>
            <person name="Staton S.E."/>
            <person name="Sallet E."/>
            <person name="Lelandais-Briere C."/>
            <person name="Moreau S."/>
            <person name="Carrere S."/>
            <person name="Blein T."/>
            <person name="Jardinaud M.F."/>
            <person name="Latrasse D."/>
            <person name="Zouine M."/>
            <person name="Zahm M."/>
            <person name="Kreplak J."/>
            <person name="Mayjonade B."/>
            <person name="Satge C."/>
            <person name="Perez M."/>
            <person name="Cauet S."/>
            <person name="Marande W."/>
            <person name="Chantry-Darmon C."/>
            <person name="Lopez-Roques C."/>
            <person name="Bouchez O."/>
            <person name="Berard A."/>
            <person name="Debelle F."/>
            <person name="Munos S."/>
            <person name="Bendahmane A."/>
            <person name="Berges H."/>
            <person name="Niebel A."/>
            <person name="Buitink J."/>
            <person name="Frugier F."/>
            <person name="Benhamed M."/>
            <person name="Crespi M."/>
            <person name="Gouzy J."/>
            <person name="Gamas P."/>
        </authorList>
    </citation>
    <scope>NUCLEOTIDE SEQUENCE [LARGE SCALE GENOMIC DNA]</scope>
    <source>
        <strain evidence="4">cv. Jemalong A17</strain>
    </source>
</reference>